<evidence type="ECO:0008006" key="3">
    <source>
        <dbReference type="Google" id="ProtNLM"/>
    </source>
</evidence>
<sequence>MIEVFKTNVSARHHARLLLARIHHTFSDYRATFDLDDCDRILRVEHPSGFIPPAGLIALVRAAGFEAEVLPDDV</sequence>
<keyword evidence="2" id="KW-1185">Reference proteome</keyword>
<dbReference type="OrthoDB" id="1036397at2"/>
<organism evidence="1 2">
    <name type="scientific">Hymenobacter daecheongensis DSM 21074</name>
    <dbReference type="NCBI Taxonomy" id="1121955"/>
    <lineage>
        <taxon>Bacteria</taxon>
        <taxon>Pseudomonadati</taxon>
        <taxon>Bacteroidota</taxon>
        <taxon>Cytophagia</taxon>
        <taxon>Cytophagales</taxon>
        <taxon>Hymenobacteraceae</taxon>
        <taxon>Hymenobacter</taxon>
    </lineage>
</organism>
<dbReference type="EMBL" id="FQYN01000006">
    <property type="protein sequence ID" value="SHJ36884.1"/>
    <property type="molecule type" value="Genomic_DNA"/>
</dbReference>
<dbReference type="RefSeq" id="WP_073110595.1">
    <property type="nucleotide sequence ID" value="NZ_FQYN01000006.1"/>
</dbReference>
<protein>
    <recommendedName>
        <fullName evidence="3">HMA domain-containing protein</fullName>
    </recommendedName>
</protein>
<accession>A0A1M6IR21</accession>
<evidence type="ECO:0000313" key="2">
    <source>
        <dbReference type="Proteomes" id="UP000184418"/>
    </source>
</evidence>
<dbReference type="STRING" id="1121955.SAMN02745146_2940"/>
<dbReference type="AlphaFoldDB" id="A0A1M6IR21"/>
<proteinExistence type="predicted"/>
<dbReference type="Proteomes" id="UP000184418">
    <property type="component" value="Unassembled WGS sequence"/>
</dbReference>
<evidence type="ECO:0000313" key="1">
    <source>
        <dbReference type="EMBL" id="SHJ36884.1"/>
    </source>
</evidence>
<name>A0A1M6IR21_9BACT</name>
<reference evidence="1 2" key="1">
    <citation type="submission" date="2016-11" db="EMBL/GenBank/DDBJ databases">
        <authorList>
            <person name="Jaros S."/>
            <person name="Januszkiewicz K."/>
            <person name="Wedrychowicz H."/>
        </authorList>
    </citation>
    <scope>NUCLEOTIDE SEQUENCE [LARGE SCALE GENOMIC DNA]</scope>
    <source>
        <strain evidence="1 2">DSM 21074</strain>
    </source>
</reference>
<gene>
    <name evidence="1" type="ORF">SAMN02745146_2940</name>
</gene>